<evidence type="ECO:0000259" key="2">
    <source>
        <dbReference type="PROSITE" id="PS50405"/>
    </source>
</evidence>
<gene>
    <name evidence="3" type="ORF">HNQ59_000599</name>
</gene>
<dbReference type="Pfam" id="PF13409">
    <property type="entry name" value="GST_N_2"/>
    <property type="match status" value="1"/>
</dbReference>
<proteinExistence type="predicted"/>
<dbReference type="PROSITE" id="PS50405">
    <property type="entry name" value="GST_CTER"/>
    <property type="match status" value="1"/>
</dbReference>
<dbReference type="InterPro" id="IPR010987">
    <property type="entry name" value="Glutathione-S-Trfase_C-like"/>
</dbReference>
<name>A0A840MIJ2_9PROT</name>
<dbReference type="PANTHER" id="PTHR44051:SF8">
    <property type="entry name" value="GLUTATHIONE S-TRANSFERASE GSTA"/>
    <property type="match status" value="1"/>
</dbReference>
<dbReference type="InterPro" id="IPR004046">
    <property type="entry name" value="GST_C"/>
</dbReference>
<comment type="caution">
    <text evidence="3">The sequence shown here is derived from an EMBL/GenBank/DDBJ whole genome shotgun (WGS) entry which is preliminary data.</text>
</comment>
<organism evidence="3 4">
    <name type="scientific">Chitinivorax tropicus</name>
    <dbReference type="NCBI Taxonomy" id="714531"/>
    <lineage>
        <taxon>Bacteria</taxon>
        <taxon>Pseudomonadati</taxon>
        <taxon>Pseudomonadota</taxon>
        <taxon>Betaproteobacteria</taxon>
        <taxon>Chitinivorax</taxon>
    </lineage>
</organism>
<dbReference type="SFLD" id="SFLDS00019">
    <property type="entry name" value="Glutathione_Transferase_(cytos"/>
    <property type="match status" value="1"/>
</dbReference>
<dbReference type="InterPro" id="IPR004045">
    <property type="entry name" value="Glutathione_S-Trfase_N"/>
</dbReference>
<dbReference type="InterPro" id="IPR040079">
    <property type="entry name" value="Glutathione_S-Trfase"/>
</dbReference>
<dbReference type="RefSeq" id="WP_184034975.1">
    <property type="nucleotide sequence ID" value="NZ_JACHHY010000003.1"/>
</dbReference>
<dbReference type="CDD" id="cd00570">
    <property type="entry name" value="GST_N_family"/>
    <property type="match status" value="1"/>
</dbReference>
<dbReference type="SUPFAM" id="SSF47616">
    <property type="entry name" value="GST C-terminal domain-like"/>
    <property type="match status" value="1"/>
</dbReference>
<dbReference type="AlphaFoldDB" id="A0A840MIJ2"/>
<dbReference type="SUPFAM" id="SSF52833">
    <property type="entry name" value="Thioredoxin-like"/>
    <property type="match status" value="1"/>
</dbReference>
<keyword evidence="4" id="KW-1185">Reference proteome</keyword>
<sequence>MGITLYAGSGSPFVWRVWLALEYKQLPYALKMLSFSEGDTKKPEFKALNPRGKVPTLTDGEFVLWESTAILNYLDDAYGGPKLFPGDAKQRARIRRLQAEVDNYFGYAVDAVWDELIWKESGADQAKVDEGLGQMKAELAYFETQMSREFLAGELSAADFTLYSILAYVLRVESKRLPQLGMAATLGPKLKAWMARIEALPFFDKTYPPHWRES</sequence>
<feature type="domain" description="GST C-terminal" evidence="2">
    <location>
        <begin position="87"/>
        <end position="214"/>
    </location>
</feature>
<dbReference type="EMBL" id="JACHHY010000003">
    <property type="protein sequence ID" value="MBB5017335.1"/>
    <property type="molecule type" value="Genomic_DNA"/>
</dbReference>
<dbReference type="SFLD" id="SFLDG00358">
    <property type="entry name" value="Main_(cytGST)"/>
    <property type="match status" value="1"/>
</dbReference>
<evidence type="ECO:0000313" key="4">
    <source>
        <dbReference type="Proteomes" id="UP000575898"/>
    </source>
</evidence>
<feature type="domain" description="GST N-terminal" evidence="1">
    <location>
        <begin position="1"/>
        <end position="82"/>
    </location>
</feature>
<dbReference type="PROSITE" id="PS50404">
    <property type="entry name" value="GST_NTER"/>
    <property type="match status" value="1"/>
</dbReference>
<dbReference type="Gene3D" id="1.20.1050.10">
    <property type="match status" value="1"/>
</dbReference>
<evidence type="ECO:0000313" key="3">
    <source>
        <dbReference type="EMBL" id="MBB5017335.1"/>
    </source>
</evidence>
<keyword evidence="3" id="KW-0808">Transferase</keyword>
<dbReference type="InterPro" id="IPR036282">
    <property type="entry name" value="Glutathione-S-Trfase_C_sf"/>
</dbReference>
<dbReference type="Proteomes" id="UP000575898">
    <property type="component" value="Unassembled WGS sequence"/>
</dbReference>
<protein>
    <submittedName>
        <fullName evidence="3">Glutathione S-transferase</fullName>
    </submittedName>
</protein>
<accession>A0A840MIJ2</accession>
<evidence type="ECO:0000259" key="1">
    <source>
        <dbReference type="PROSITE" id="PS50404"/>
    </source>
</evidence>
<dbReference type="PANTHER" id="PTHR44051">
    <property type="entry name" value="GLUTATHIONE S-TRANSFERASE-RELATED"/>
    <property type="match status" value="1"/>
</dbReference>
<dbReference type="Pfam" id="PF00043">
    <property type="entry name" value="GST_C"/>
    <property type="match status" value="1"/>
</dbReference>
<dbReference type="CDD" id="cd00299">
    <property type="entry name" value="GST_C_family"/>
    <property type="match status" value="1"/>
</dbReference>
<dbReference type="Gene3D" id="3.40.30.10">
    <property type="entry name" value="Glutaredoxin"/>
    <property type="match status" value="1"/>
</dbReference>
<reference evidence="3 4" key="1">
    <citation type="submission" date="2020-08" db="EMBL/GenBank/DDBJ databases">
        <title>Genomic Encyclopedia of Type Strains, Phase IV (KMG-IV): sequencing the most valuable type-strain genomes for metagenomic binning, comparative biology and taxonomic classification.</title>
        <authorList>
            <person name="Goeker M."/>
        </authorList>
    </citation>
    <scope>NUCLEOTIDE SEQUENCE [LARGE SCALE GENOMIC DNA]</scope>
    <source>
        <strain evidence="3 4">DSM 27165</strain>
    </source>
</reference>
<dbReference type="InterPro" id="IPR036249">
    <property type="entry name" value="Thioredoxin-like_sf"/>
</dbReference>
<dbReference type="GO" id="GO:0016740">
    <property type="term" value="F:transferase activity"/>
    <property type="evidence" value="ECO:0007669"/>
    <property type="project" value="UniProtKB-KW"/>
</dbReference>